<keyword evidence="1" id="KW-0812">Transmembrane</keyword>
<reference evidence="2 3" key="1">
    <citation type="submission" date="2014-07" db="EMBL/GenBank/DDBJ databases">
        <title>Methanogenic archaea and the global carbon cycle.</title>
        <authorList>
            <person name="Henriksen J.R."/>
            <person name="Luke J."/>
            <person name="Reinhart S."/>
            <person name="Benedict M.N."/>
            <person name="Youngblut N.D."/>
            <person name="Metcalf M.E."/>
            <person name="Whitaker R.J."/>
            <person name="Metcalf W.W."/>
        </authorList>
    </citation>
    <scope>NUCLEOTIDE SEQUENCE [LARGE SCALE GENOMIC DNA]</scope>
    <source>
        <strain evidence="2 3">T4/M</strain>
    </source>
</reference>
<keyword evidence="3" id="KW-1185">Reference proteome</keyword>
<dbReference type="KEGG" id="msw:MSSIT_2236"/>
<evidence type="ECO:0000256" key="1">
    <source>
        <dbReference type="SAM" id="Phobius"/>
    </source>
</evidence>
<dbReference type="RefSeq" id="WP_048172621.1">
    <property type="nucleotide sequence ID" value="NZ_CP009506.1"/>
</dbReference>
<dbReference type="Proteomes" id="UP000033111">
    <property type="component" value="Chromosome"/>
</dbReference>
<dbReference type="PATRIC" id="fig|1434120.4.peg.2911"/>
<dbReference type="OrthoDB" id="137659at2157"/>
<dbReference type="Pfam" id="PF06897">
    <property type="entry name" value="DUF1269"/>
    <property type="match status" value="1"/>
</dbReference>
<keyword evidence="1" id="KW-1133">Transmembrane helix</keyword>
<accession>A0A0E3P5M3</accession>
<gene>
    <name evidence="2" type="ORF">MSSIT_2236</name>
</gene>
<dbReference type="GeneID" id="24861113"/>
<name>A0A0E3P5M3_9EURY</name>
<proteinExistence type="predicted"/>
<protein>
    <recommendedName>
        <fullName evidence="4">DUF1269 domain-containing protein</fullName>
    </recommendedName>
</protein>
<feature type="transmembrane region" description="Helical" evidence="1">
    <location>
        <begin position="86"/>
        <end position="105"/>
    </location>
</feature>
<organism evidence="2 3">
    <name type="scientific">Methanosarcina siciliae T4/M</name>
    <dbReference type="NCBI Taxonomy" id="1434120"/>
    <lineage>
        <taxon>Archaea</taxon>
        <taxon>Methanobacteriati</taxon>
        <taxon>Methanobacteriota</taxon>
        <taxon>Stenosarchaea group</taxon>
        <taxon>Methanomicrobia</taxon>
        <taxon>Methanosarcinales</taxon>
        <taxon>Methanosarcinaceae</taxon>
        <taxon>Methanosarcina</taxon>
    </lineage>
</organism>
<feature type="transmembrane region" description="Helical" evidence="1">
    <location>
        <begin position="63"/>
        <end position="80"/>
    </location>
</feature>
<dbReference type="AlphaFoldDB" id="A0A0E3P5M3"/>
<dbReference type="HOGENOM" id="CLU_1607138_0_0_2"/>
<keyword evidence="1" id="KW-0472">Membrane</keyword>
<evidence type="ECO:0008006" key="4">
    <source>
        <dbReference type="Google" id="ProtNLM"/>
    </source>
</evidence>
<evidence type="ECO:0000313" key="2">
    <source>
        <dbReference type="EMBL" id="AKB28955.1"/>
    </source>
</evidence>
<dbReference type="InterPro" id="IPR009200">
    <property type="entry name" value="DUF1269_membrane"/>
</dbReference>
<sequence length="177" mass="18360">MGKEEKSKVYNIVALCFDGQKKAEEILKEVKSEGKLDNYEIVAQAVVEHDEKGKVHIHEPGRGVLGAAIGAVGGGVLALIGGPAGVLAWVVGGAVIGGVAGKYLGRPIKKGNLEELGNALKPDSSALLLLLENIYSERVINSMSSYNANVVTLTVGDELSGEIAAFAAGEVEKPPAQ</sequence>
<dbReference type="EMBL" id="CP009506">
    <property type="protein sequence ID" value="AKB28955.1"/>
    <property type="molecule type" value="Genomic_DNA"/>
</dbReference>
<evidence type="ECO:0000313" key="3">
    <source>
        <dbReference type="Proteomes" id="UP000033111"/>
    </source>
</evidence>